<accession>A0A196SBZ5</accession>
<dbReference type="OrthoDB" id="10258141at2759"/>
<dbReference type="GO" id="GO:0006886">
    <property type="term" value="P:intracellular protein transport"/>
    <property type="evidence" value="ECO:0007669"/>
    <property type="project" value="TreeGrafter"/>
</dbReference>
<dbReference type="GO" id="GO:0005829">
    <property type="term" value="C:cytosol"/>
    <property type="evidence" value="ECO:0007669"/>
    <property type="project" value="GOC"/>
</dbReference>
<dbReference type="STRING" id="478820.A0A196SBZ5"/>
<dbReference type="GO" id="GO:0042147">
    <property type="term" value="P:retrograde transport, endosome to Golgi"/>
    <property type="evidence" value="ECO:0007669"/>
    <property type="project" value="InterPro"/>
</dbReference>
<dbReference type="InterPro" id="IPR005378">
    <property type="entry name" value="Vps35"/>
</dbReference>
<dbReference type="GO" id="GO:0005770">
    <property type="term" value="C:late endosome"/>
    <property type="evidence" value="ECO:0007669"/>
    <property type="project" value="TreeGrafter"/>
</dbReference>
<name>A0A196SBZ5_BLAHN</name>
<gene>
    <name evidence="1" type="ORF">AV274_4796</name>
</gene>
<reference evidence="1 2" key="1">
    <citation type="submission" date="2016-05" db="EMBL/GenBank/DDBJ databases">
        <title>Nuclear genome of Blastocystis sp. subtype 1 NandII.</title>
        <authorList>
            <person name="Gentekaki E."/>
            <person name="Curtis B."/>
            <person name="Stairs C."/>
            <person name="Eme L."/>
            <person name="Herman E."/>
            <person name="Klimes V."/>
            <person name="Arias M.C."/>
            <person name="Elias M."/>
            <person name="Hilliou F."/>
            <person name="Klute M."/>
            <person name="Malik S.-B."/>
            <person name="Pightling A."/>
            <person name="Rachubinski R."/>
            <person name="Salas D."/>
            <person name="Schlacht A."/>
            <person name="Suga H."/>
            <person name="Archibald J."/>
            <person name="Ball S.G."/>
            <person name="Clark G."/>
            <person name="Dacks J."/>
            <person name="Van Der Giezen M."/>
            <person name="Tsaousis A."/>
            <person name="Roger A."/>
        </authorList>
    </citation>
    <scope>NUCLEOTIDE SEQUENCE [LARGE SCALE GENOMIC DNA]</scope>
    <source>
        <strain evidence="2">ATCC 50177 / NandII</strain>
    </source>
</reference>
<proteinExistence type="predicted"/>
<dbReference type="EMBL" id="LXWW01000374">
    <property type="protein sequence ID" value="OAO13529.1"/>
    <property type="molecule type" value="Genomic_DNA"/>
</dbReference>
<dbReference type="PANTHER" id="PTHR11099:SF0">
    <property type="entry name" value="VACUOLAR PROTEIN SORTING-ASSOCIATED PROTEIN 35"/>
    <property type="match status" value="1"/>
</dbReference>
<dbReference type="GO" id="GO:0030906">
    <property type="term" value="C:retromer, cargo-selective complex"/>
    <property type="evidence" value="ECO:0007669"/>
    <property type="project" value="InterPro"/>
</dbReference>
<dbReference type="AlphaFoldDB" id="A0A196SBZ5"/>
<keyword evidence="2" id="KW-1185">Reference proteome</keyword>
<dbReference type="PANTHER" id="PTHR11099">
    <property type="entry name" value="VACUOLAR SORTING PROTEIN 35"/>
    <property type="match status" value="1"/>
</dbReference>
<sequence length="723" mass="79675">MDSSTENLVDSLAIIKQVSLVLRKYIDEDNYQEVINTSVQLLSELRNGALSPKDYFEVWTAICEQLVDVECYFCQVLASGVSGEELYEQVQYTPTFIPRLYLMILVGSCCIRTKQVPAKKIIYDTLEMCKGIQNPMRGLFLRNFFIREMKDKFPYPGCRYETEDGGDVNDSVDCILRNFVEMNRLWIRMQSGKARDQEAREHERKELKVLVGTNLGCLSQLEGIDAEYYRNRILPALVNEIISCNDPIAQEYLTESVIQVFPEDFHLAGLGHTLECLSHLHASVAIQPLMEELLERVCDGAEPLTKEQAAQVTNTVFAFVRELREKGNDLPLEALLAIEIAFLKHLLRGEGDQGFEEMDELCELTLKAADGMALDTAACQPLFTEFLLLPLERYQRQVLQAEHYLKLFDQLPAVETTPVALRMAELSLAAAPLTAAPEAEALLRFLRQLYAYDDSTQQAAFARCLHLLCLEPAALLPLVAQLTTAVAASAATSRYIPLLALVAVLLRRDATATSAPEPAAVYAAVEPILEALKAVGARHTVLATLRVAAFADSVGDTEKAVAMLEAAIALLAALQGKERETVHTAVVCALLRLRAPAKEELVALGEKLVAADRAMSLALRVGAQTQCAMMYAVKTPSALLLDEEKAKALVAECEKAVAEAELGLKEKNAAKAQLLGGLVRVSMTSQSVVSAEKLQALYKELKASEKLGHATKRVLEALKPYVA</sequence>
<evidence type="ECO:0000313" key="2">
    <source>
        <dbReference type="Proteomes" id="UP000078348"/>
    </source>
</evidence>
<comment type="caution">
    <text evidence="1">The sequence shown here is derived from an EMBL/GenBank/DDBJ whole genome shotgun (WGS) entry which is preliminary data.</text>
</comment>
<dbReference type="Pfam" id="PF03635">
    <property type="entry name" value="Vps35"/>
    <property type="match status" value="1"/>
</dbReference>
<organism evidence="1 2">
    <name type="scientific">Blastocystis sp. subtype 1 (strain ATCC 50177 / NandII)</name>
    <dbReference type="NCBI Taxonomy" id="478820"/>
    <lineage>
        <taxon>Eukaryota</taxon>
        <taxon>Sar</taxon>
        <taxon>Stramenopiles</taxon>
        <taxon>Bigyra</taxon>
        <taxon>Opalozoa</taxon>
        <taxon>Opalinata</taxon>
        <taxon>Blastocystidae</taxon>
        <taxon>Blastocystis</taxon>
    </lineage>
</organism>
<dbReference type="Proteomes" id="UP000078348">
    <property type="component" value="Unassembled WGS sequence"/>
</dbReference>
<evidence type="ECO:0000313" key="1">
    <source>
        <dbReference type="EMBL" id="OAO13529.1"/>
    </source>
</evidence>
<protein>
    <submittedName>
        <fullName evidence="1">Vacuolar protein sorting protein</fullName>
    </submittedName>
</protein>